<dbReference type="OrthoDB" id="541150at2"/>
<dbReference type="AlphaFoldDB" id="A0A0A1ZVW8"/>
<sequence length="142" mass="16448">MKIHERAQIGSNVQIKIDLAKKRLGKEIIKAIEISSICQIIDFKITDGKGIGVILKLSNGKEEWFFEEEIDILNENGEIVENIEIEEEIDLLFEIFNFIKVVTWTLLALIIPTEYKLKSKIKDLLNPLNFFSWLLNAFKDIL</sequence>
<reference evidence="2" key="1">
    <citation type="journal article" date="2014" name="Sci. Data">
        <title>Genomes of diverse isolates of the marine cyanobacterium Prochlorococcus.</title>
        <authorList>
            <person name="Biller S."/>
            <person name="Berube P."/>
            <person name="Thompson J."/>
            <person name="Kelly L."/>
            <person name="Roggensack S."/>
            <person name="Awad L."/>
            <person name="Roache-Johnson K."/>
            <person name="Ding H."/>
            <person name="Giovannoni S.J."/>
            <person name="Moore L.R."/>
            <person name="Chisholm S.W."/>
        </authorList>
    </citation>
    <scope>NUCLEOTIDE SEQUENCE [LARGE SCALE GENOMIC DNA]</scope>
</reference>
<dbReference type="EMBL" id="JNAJ01000008">
    <property type="protein sequence ID" value="KGF92303.1"/>
    <property type="molecule type" value="Genomic_DNA"/>
</dbReference>
<evidence type="ECO:0000313" key="1">
    <source>
        <dbReference type="EMBL" id="KGF92303.1"/>
    </source>
</evidence>
<evidence type="ECO:0000313" key="2">
    <source>
        <dbReference type="Proteomes" id="UP000030491"/>
    </source>
</evidence>
<dbReference type="RefSeq" id="WP_032513495.1">
    <property type="nucleotide sequence ID" value="NZ_JNAJ01000008.1"/>
</dbReference>
<name>A0A0A1ZVW8_PROMR</name>
<protein>
    <submittedName>
        <fullName evidence="1">Uncharacterized protein</fullName>
    </submittedName>
</protein>
<dbReference type="InterPro" id="IPR021291">
    <property type="entry name" value="Tsr0524-like"/>
</dbReference>
<dbReference type="Pfam" id="PF11061">
    <property type="entry name" value="Tsr0524-like"/>
    <property type="match status" value="1"/>
</dbReference>
<proteinExistence type="predicted"/>
<organism evidence="1 2">
    <name type="scientific">Prochlorococcus marinus str. MIT 9116</name>
    <dbReference type="NCBI Taxonomy" id="167544"/>
    <lineage>
        <taxon>Bacteria</taxon>
        <taxon>Bacillati</taxon>
        <taxon>Cyanobacteriota</taxon>
        <taxon>Cyanophyceae</taxon>
        <taxon>Synechococcales</taxon>
        <taxon>Prochlorococcaceae</taxon>
        <taxon>Prochlorococcus</taxon>
    </lineage>
</organism>
<gene>
    <name evidence="1" type="ORF">EU93_0567</name>
</gene>
<accession>A0A0A1ZVW8</accession>
<dbReference type="Proteomes" id="UP000030491">
    <property type="component" value="Unassembled WGS sequence"/>
</dbReference>
<comment type="caution">
    <text evidence="1">The sequence shown here is derived from an EMBL/GenBank/DDBJ whole genome shotgun (WGS) entry which is preliminary data.</text>
</comment>